<dbReference type="GO" id="GO:0016740">
    <property type="term" value="F:transferase activity"/>
    <property type="evidence" value="ECO:0007669"/>
    <property type="project" value="UniProtKB-KW"/>
</dbReference>
<reference evidence="2 3" key="1">
    <citation type="journal article" date="2012" name="J. Bacteriol.">
        <title>Draft Genome Sequence of Novosphingobium nitrogenifigens Y88T.</title>
        <authorList>
            <person name="Strabala T.J."/>
            <person name="Macdonald L."/>
            <person name="Liu V."/>
            <person name="Smit A.M."/>
        </authorList>
    </citation>
    <scope>NUCLEOTIDE SEQUENCE [LARGE SCALE GENOMIC DNA]</scope>
    <source>
        <strain evidence="2 3">DSM 19370</strain>
    </source>
</reference>
<accession>F1Z8M4</accession>
<dbReference type="RefSeq" id="WP_008065770.1">
    <property type="nucleotide sequence ID" value="NZ_AQWK01000001.1"/>
</dbReference>
<dbReference type="CDD" id="cd00761">
    <property type="entry name" value="Glyco_tranf_GTA_type"/>
    <property type="match status" value="1"/>
</dbReference>
<organism evidence="2 3">
    <name type="scientific">Novosphingobium nitrogenifigens DSM 19370</name>
    <dbReference type="NCBI Taxonomy" id="983920"/>
    <lineage>
        <taxon>Bacteria</taxon>
        <taxon>Pseudomonadati</taxon>
        <taxon>Pseudomonadota</taxon>
        <taxon>Alphaproteobacteria</taxon>
        <taxon>Sphingomonadales</taxon>
        <taxon>Sphingomonadaceae</taxon>
        <taxon>Novosphingobium</taxon>
    </lineage>
</organism>
<sequence>MSSTSPRVSLVLPYYNEENFILPTLKAIAAQDTRDFRLIIVNNRSSDASPAMVEEFLSQSGLNYLHVVEETPGVVSALMKGISLASGDFITFLNADTIYPPHYVSRVIELFDANPTATSVMAIDIYGPPESAEAKARLRRVLFASRMLPKKCHAGTYAQSWRLAPFRAAGGFDTAIWPYVLEDHEIMVRMMDKGPSIYDERHYCFPSPRRTNSTAVSWNGWEKIAYGLLPARAMPWFFYSYLAGKFARRKMMSAALRNRSWE</sequence>
<dbReference type="FunCoup" id="F1Z8M4">
    <property type="interactions" value="43"/>
</dbReference>
<protein>
    <submittedName>
        <fullName evidence="2">Alpha-1,6-rhamnosyltransferase MigA</fullName>
    </submittedName>
</protein>
<dbReference type="InterPro" id="IPR050834">
    <property type="entry name" value="Glycosyltransf_2"/>
</dbReference>
<dbReference type="AlphaFoldDB" id="F1Z8M4"/>
<dbReference type="InterPro" id="IPR001173">
    <property type="entry name" value="Glyco_trans_2-like"/>
</dbReference>
<dbReference type="eggNOG" id="COG1215">
    <property type="taxonomic scope" value="Bacteria"/>
</dbReference>
<dbReference type="InterPro" id="IPR029044">
    <property type="entry name" value="Nucleotide-diphossugar_trans"/>
</dbReference>
<dbReference type="Proteomes" id="UP000004728">
    <property type="component" value="Unassembled WGS sequence"/>
</dbReference>
<dbReference type="OrthoDB" id="8455661at2"/>
<evidence type="ECO:0000259" key="1">
    <source>
        <dbReference type="Pfam" id="PF00535"/>
    </source>
</evidence>
<dbReference type="Pfam" id="PF00535">
    <property type="entry name" value="Glycos_transf_2"/>
    <property type="match status" value="1"/>
</dbReference>
<dbReference type="PANTHER" id="PTHR43685:SF2">
    <property type="entry name" value="GLYCOSYLTRANSFERASE 2-LIKE DOMAIN-CONTAINING PROTEIN"/>
    <property type="match status" value="1"/>
</dbReference>
<feature type="domain" description="Glycosyltransferase 2-like" evidence="1">
    <location>
        <begin position="9"/>
        <end position="163"/>
    </location>
</feature>
<evidence type="ECO:0000313" key="2">
    <source>
        <dbReference type="EMBL" id="EGD59001.1"/>
    </source>
</evidence>
<dbReference type="STRING" id="983920.Y88_1063"/>
<dbReference type="HOGENOM" id="CLU_1057292_0_0_5"/>
<evidence type="ECO:0000313" key="3">
    <source>
        <dbReference type="Proteomes" id="UP000004728"/>
    </source>
</evidence>
<dbReference type="Gene3D" id="3.90.550.10">
    <property type="entry name" value="Spore Coat Polysaccharide Biosynthesis Protein SpsA, Chain A"/>
    <property type="match status" value="1"/>
</dbReference>
<dbReference type="SUPFAM" id="SSF53448">
    <property type="entry name" value="Nucleotide-diphospho-sugar transferases"/>
    <property type="match status" value="1"/>
</dbReference>
<dbReference type="EMBL" id="AEWJ01000037">
    <property type="protein sequence ID" value="EGD59001.1"/>
    <property type="molecule type" value="Genomic_DNA"/>
</dbReference>
<comment type="caution">
    <text evidence="2">The sequence shown here is derived from an EMBL/GenBank/DDBJ whole genome shotgun (WGS) entry which is preliminary data.</text>
</comment>
<keyword evidence="2" id="KW-0808">Transferase</keyword>
<gene>
    <name evidence="2" type="ORF">Y88_1063</name>
</gene>
<name>F1Z8M4_9SPHN</name>
<keyword evidence="3" id="KW-1185">Reference proteome</keyword>
<dbReference type="InParanoid" id="F1Z8M4"/>
<dbReference type="PANTHER" id="PTHR43685">
    <property type="entry name" value="GLYCOSYLTRANSFERASE"/>
    <property type="match status" value="1"/>
</dbReference>
<proteinExistence type="predicted"/>